<dbReference type="PANTHER" id="PTHR12598">
    <property type="entry name" value="COPPER HOMEOSTASIS PROTEIN CUTC"/>
    <property type="match status" value="1"/>
</dbReference>
<dbReference type="Proteomes" id="UP000037392">
    <property type="component" value="Unassembled WGS sequence"/>
</dbReference>
<protein>
    <recommendedName>
        <fullName evidence="2">PF03932 family protein CutC</fullName>
    </recommendedName>
</protein>
<keyword evidence="2" id="KW-0963">Cytoplasm</keyword>
<dbReference type="GeneID" id="93162639"/>
<comment type="caution">
    <text evidence="2">Once thought to be involved in copper homeostasis, experiments in E.coli have shown this is not the case.</text>
</comment>
<dbReference type="OrthoDB" id="9815677at2"/>
<dbReference type="PATRIC" id="fig|742734.4.peg.4003"/>
<evidence type="ECO:0000313" key="4">
    <source>
        <dbReference type="Proteomes" id="UP000037392"/>
    </source>
</evidence>
<dbReference type="InterPro" id="IPR036822">
    <property type="entry name" value="CutC-like_dom_sf"/>
</dbReference>
<comment type="subcellular location">
    <subcellularLocation>
        <location evidence="2">Cytoplasm</location>
    </subcellularLocation>
</comment>
<dbReference type="HAMAP" id="MF_00795">
    <property type="entry name" value="CutC"/>
    <property type="match status" value="1"/>
</dbReference>
<dbReference type="Gene3D" id="3.20.20.380">
    <property type="entry name" value="Copper homeostasis (CutC) domain"/>
    <property type="match status" value="1"/>
</dbReference>
<name>A0A0J9BVU9_9FIRM</name>
<dbReference type="AlphaFoldDB" id="A0A0J9BVU9"/>
<dbReference type="GO" id="GO:0005507">
    <property type="term" value="F:copper ion binding"/>
    <property type="evidence" value="ECO:0007669"/>
    <property type="project" value="TreeGrafter"/>
</dbReference>
<dbReference type="Pfam" id="PF03932">
    <property type="entry name" value="CutC"/>
    <property type="match status" value="1"/>
</dbReference>
<sequence length="251" mass="27149">MLEICCGSYYDAVQAACGGAKRIELNSGLHLGGLTPSLGTLELVKEHCAVKTVAMVRPRGGGFCYCREDFEVMEMDTGLLVRHGADGIAFGCLNPDGTINRAQNERLISIIHEYGKEAVFHRAFDCTEDPYQSMEILIDMGVDRVLTSGLKAKAAEGAALLKELQAMYGDRIEILAGSGINAGNARKLMEDTGLTQVHSSCKDWVKDPTTIVNNVSYAFGPAPNEDAYDVVSKELVRKLLISIGEAEETVL</sequence>
<dbReference type="GO" id="GO:0005737">
    <property type="term" value="C:cytoplasm"/>
    <property type="evidence" value="ECO:0007669"/>
    <property type="project" value="UniProtKB-SubCell"/>
</dbReference>
<dbReference type="RefSeq" id="WP_007864798.1">
    <property type="nucleotide sequence ID" value="NZ_KQ235880.1"/>
</dbReference>
<proteinExistence type="inferred from homology"/>
<dbReference type="PANTHER" id="PTHR12598:SF0">
    <property type="entry name" value="COPPER HOMEOSTASIS PROTEIN CUTC HOMOLOG"/>
    <property type="match status" value="1"/>
</dbReference>
<evidence type="ECO:0000256" key="1">
    <source>
        <dbReference type="ARBA" id="ARBA00007768"/>
    </source>
</evidence>
<dbReference type="InterPro" id="IPR005627">
    <property type="entry name" value="CutC-like"/>
</dbReference>
<comment type="caution">
    <text evidence="3">The sequence shown here is derived from an EMBL/GenBank/DDBJ whole genome shotgun (WGS) entry which is preliminary data.</text>
</comment>
<organism evidence="3 4">
    <name type="scientific">[Clostridium] citroniae WAL-19142</name>
    <dbReference type="NCBI Taxonomy" id="742734"/>
    <lineage>
        <taxon>Bacteria</taxon>
        <taxon>Bacillati</taxon>
        <taxon>Bacillota</taxon>
        <taxon>Clostridia</taxon>
        <taxon>Lachnospirales</taxon>
        <taxon>Lachnospiraceae</taxon>
        <taxon>Enterocloster</taxon>
    </lineage>
</organism>
<evidence type="ECO:0000256" key="2">
    <source>
        <dbReference type="HAMAP-Rule" id="MF_00795"/>
    </source>
</evidence>
<gene>
    <name evidence="2" type="primary">cutC</name>
    <name evidence="3" type="ORF">HMPREF9470_03735</name>
</gene>
<accession>A0A0J9BVU9</accession>
<reference evidence="3 4" key="1">
    <citation type="submission" date="2011-04" db="EMBL/GenBank/DDBJ databases">
        <title>The Genome Sequence of Clostridium citroniae WAL-19142.</title>
        <authorList>
            <consortium name="The Broad Institute Genome Sequencing Platform"/>
            <person name="Earl A."/>
            <person name="Ward D."/>
            <person name="Feldgarden M."/>
            <person name="Gevers D."/>
            <person name="Warren Y.A."/>
            <person name="Tyrrell K.L."/>
            <person name="Citron D.M."/>
            <person name="Goldstein E.J."/>
            <person name="Daigneault M."/>
            <person name="Allen-Vercoe E."/>
            <person name="Young S.K."/>
            <person name="Zeng Q."/>
            <person name="Gargeya S."/>
            <person name="Fitzgerald M."/>
            <person name="Haas B."/>
            <person name="Abouelleil A."/>
            <person name="Alvarado L."/>
            <person name="Arachchi H.M."/>
            <person name="Berlin A."/>
            <person name="Brown A."/>
            <person name="Chapman S.B."/>
            <person name="Chen Z."/>
            <person name="Dunbar C."/>
            <person name="Freedman E."/>
            <person name="Gearin G."/>
            <person name="Gellesch M."/>
            <person name="Goldberg J."/>
            <person name="Griggs A."/>
            <person name="Gujja S."/>
            <person name="Heilman E.R."/>
            <person name="Heiman D."/>
            <person name="Howarth C."/>
            <person name="Larson L."/>
            <person name="Lui A."/>
            <person name="MacDonald P.J."/>
            <person name="Mehta T."/>
            <person name="Montmayeur A."/>
            <person name="Murphy C."/>
            <person name="Neiman D."/>
            <person name="Pearson M."/>
            <person name="Priest M."/>
            <person name="Roberts A."/>
            <person name="Saif S."/>
            <person name="Shea T."/>
            <person name="Shenoy N."/>
            <person name="Sisk P."/>
            <person name="Stolte C."/>
            <person name="Sykes S."/>
            <person name="White J."/>
            <person name="Yandava C."/>
            <person name="Wortman J."/>
            <person name="Nusbaum C."/>
            <person name="Birren B."/>
        </authorList>
    </citation>
    <scope>NUCLEOTIDE SEQUENCE [LARGE SCALE GENOMIC DNA]</scope>
    <source>
        <strain evidence="3 4">WAL-19142</strain>
    </source>
</reference>
<comment type="similarity">
    <text evidence="1 2">Belongs to the CutC family.</text>
</comment>
<dbReference type="SUPFAM" id="SSF110395">
    <property type="entry name" value="CutC-like"/>
    <property type="match status" value="1"/>
</dbReference>
<evidence type="ECO:0000313" key="3">
    <source>
        <dbReference type="EMBL" id="KMW17082.1"/>
    </source>
</evidence>
<dbReference type="EMBL" id="ADLK01000028">
    <property type="protein sequence ID" value="KMW17082.1"/>
    <property type="molecule type" value="Genomic_DNA"/>
</dbReference>